<evidence type="ECO:0000256" key="11">
    <source>
        <dbReference type="ARBA" id="ARBA00022842"/>
    </source>
</evidence>
<evidence type="ECO:0000256" key="7">
    <source>
        <dbReference type="ARBA" id="ARBA00022553"/>
    </source>
</evidence>
<keyword evidence="13" id="KW-0472">Membrane</keyword>
<proteinExistence type="inferred from homology"/>
<comment type="subcellular location">
    <subcellularLocation>
        <location evidence="3">Cytoplasm</location>
        <location evidence="3">Cytosol</location>
    </subcellularLocation>
    <subcellularLocation>
        <location evidence="4">Membrane</location>
        <topology evidence="4">Lipid-anchor</topology>
    </subcellularLocation>
</comment>
<keyword evidence="14" id="KW-0464">Manganese</keyword>
<evidence type="ECO:0000259" key="17">
    <source>
        <dbReference type="PROSITE" id="PS51746"/>
    </source>
</evidence>
<keyword evidence="11" id="KW-0460">Magnesium</keyword>
<dbReference type="PANTHER" id="PTHR47992">
    <property type="entry name" value="PROTEIN PHOSPHATASE"/>
    <property type="match status" value="1"/>
</dbReference>
<dbReference type="GO" id="GO:0030145">
    <property type="term" value="F:manganese ion binding"/>
    <property type="evidence" value="ECO:0007669"/>
    <property type="project" value="InterPro"/>
</dbReference>
<reference evidence="18 19" key="1">
    <citation type="submission" date="2019-07" db="EMBL/GenBank/DDBJ databases">
        <title>Annotation for the trematode Paragonimus westermani.</title>
        <authorList>
            <person name="Choi Y.-J."/>
        </authorList>
    </citation>
    <scope>NUCLEOTIDE SEQUENCE [LARGE SCALE GENOMIC DNA]</scope>
    <source>
        <strain evidence="18">180907_Pwestermani</strain>
    </source>
</reference>
<organism evidence="18 19">
    <name type="scientific">Paragonimus westermani</name>
    <dbReference type="NCBI Taxonomy" id="34504"/>
    <lineage>
        <taxon>Eukaryota</taxon>
        <taxon>Metazoa</taxon>
        <taxon>Spiralia</taxon>
        <taxon>Lophotrochozoa</taxon>
        <taxon>Platyhelminthes</taxon>
        <taxon>Trematoda</taxon>
        <taxon>Digenea</taxon>
        <taxon>Plagiorchiida</taxon>
        <taxon>Troglotremata</taxon>
        <taxon>Troglotrematidae</taxon>
        <taxon>Paragonimus</taxon>
    </lineage>
</organism>
<keyword evidence="10 16" id="KW-0378">Hydrolase</keyword>
<dbReference type="Pfam" id="PF00481">
    <property type="entry name" value="PP2C"/>
    <property type="match status" value="1"/>
</dbReference>
<keyword evidence="8" id="KW-0519">Myristate</keyword>
<keyword evidence="19" id="KW-1185">Reference proteome</keyword>
<comment type="caution">
    <text evidence="18">The sequence shown here is derived from an EMBL/GenBank/DDBJ whole genome shotgun (WGS) entry which is preliminary data.</text>
</comment>
<name>A0A8T0DEW4_9TREM</name>
<keyword evidence="9" id="KW-0479">Metal-binding</keyword>
<evidence type="ECO:0000256" key="13">
    <source>
        <dbReference type="ARBA" id="ARBA00023136"/>
    </source>
</evidence>
<dbReference type="EMBL" id="JTDF01006738">
    <property type="protein sequence ID" value="KAF8565444.1"/>
    <property type="molecule type" value="Genomic_DNA"/>
</dbReference>
<keyword evidence="6" id="KW-0963">Cytoplasm</keyword>
<keyword evidence="7" id="KW-0597">Phosphoprotein</keyword>
<dbReference type="GO" id="GO:0005829">
    <property type="term" value="C:cytosol"/>
    <property type="evidence" value="ECO:0007669"/>
    <property type="project" value="UniProtKB-SubCell"/>
</dbReference>
<dbReference type="SUPFAM" id="SSF81606">
    <property type="entry name" value="PP2C-like"/>
    <property type="match status" value="1"/>
</dbReference>
<dbReference type="OrthoDB" id="10264738at2759"/>
<sequence length="390" mass="42960">MGALLTIPKTKKYNETGHGNSLRYGISSMQGWRMTMEDAHCAITQLPGNLKDWSFFAVFDGHAGALVSALCATELLKFRLMVRLQCIVDTEEFKKVDPDLGPSLPEIERGIRDGFLSLDERLRQLPQLASGEDKSGSTAVCVLITPKHIFFANCGDSRAVLIREGQVAFATVDHKPINPSEKQRIQNAGGSVIIERVNGSLAVSRSLGDYAYKTAKGLGPTEQLISPEPEITVLDRDKALDEIIVLACDGIWDVLSSDALCSLLQHRMRCTDDLSVVCNETIDMCLYKGSSDNMSIVLVAFDPAPRADPKCKAEDEKLEEVLLQRAKDFIDKSKGDVTTNMVLNHLQTFTEPEMPPFLLSCKGDKIRKLIDAYSRTDDGNGDSNYVANIE</sequence>
<comment type="similarity">
    <text evidence="5 16">Belongs to the PP2C family.</text>
</comment>
<evidence type="ECO:0000256" key="12">
    <source>
        <dbReference type="ARBA" id="ARBA00022912"/>
    </source>
</evidence>
<dbReference type="GO" id="GO:0016020">
    <property type="term" value="C:membrane"/>
    <property type="evidence" value="ECO:0007669"/>
    <property type="project" value="UniProtKB-SubCell"/>
</dbReference>
<evidence type="ECO:0000313" key="18">
    <source>
        <dbReference type="EMBL" id="KAF8565444.1"/>
    </source>
</evidence>
<dbReference type="Proteomes" id="UP000699462">
    <property type="component" value="Unassembled WGS sequence"/>
</dbReference>
<dbReference type="CDD" id="cd00143">
    <property type="entry name" value="PP2Cc"/>
    <property type="match status" value="1"/>
</dbReference>
<evidence type="ECO:0000256" key="5">
    <source>
        <dbReference type="ARBA" id="ARBA00006702"/>
    </source>
</evidence>
<evidence type="ECO:0000256" key="2">
    <source>
        <dbReference type="ARBA" id="ARBA00001946"/>
    </source>
</evidence>
<gene>
    <name evidence="18" type="ORF">P879_06768</name>
</gene>
<comment type="cofactor">
    <cofactor evidence="2">
        <name>Mg(2+)</name>
        <dbReference type="ChEBI" id="CHEBI:18420"/>
    </cofactor>
</comment>
<evidence type="ECO:0000256" key="10">
    <source>
        <dbReference type="ARBA" id="ARBA00022801"/>
    </source>
</evidence>
<evidence type="ECO:0000256" key="14">
    <source>
        <dbReference type="ARBA" id="ARBA00023211"/>
    </source>
</evidence>
<dbReference type="SMART" id="SM00332">
    <property type="entry name" value="PP2Cc"/>
    <property type="match status" value="1"/>
</dbReference>
<dbReference type="GO" id="GO:0004722">
    <property type="term" value="F:protein serine/threonine phosphatase activity"/>
    <property type="evidence" value="ECO:0007669"/>
    <property type="project" value="InterPro"/>
</dbReference>
<evidence type="ECO:0000256" key="16">
    <source>
        <dbReference type="RuleBase" id="RU003465"/>
    </source>
</evidence>
<dbReference type="PROSITE" id="PS01032">
    <property type="entry name" value="PPM_1"/>
    <property type="match status" value="1"/>
</dbReference>
<evidence type="ECO:0000256" key="3">
    <source>
        <dbReference type="ARBA" id="ARBA00004514"/>
    </source>
</evidence>
<dbReference type="InterPro" id="IPR015655">
    <property type="entry name" value="PP2C"/>
</dbReference>
<evidence type="ECO:0000313" key="19">
    <source>
        <dbReference type="Proteomes" id="UP000699462"/>
    </source>
</evidence>
<dbReference type="Gene3D" id="3.60.40.10">
    <property type="entry name" value="PPM-type phosphatase domain"/>
    <property type="match status" value="1"/>
</dbReference>
<dbReference type="PROSITE" id="PS51746">
    <property type="entry name" value="PPM_2"/>
    <property type="match status" value="1"/>
</dbReference>
<accession>A0A8T0DEW4</accession>
<evidence type="ECO:0000256" key="15">
    <source>
        <dbReference type="ARBA" id="ARBA00023288"/>
    </source>
</evidence>
<feature type="domain" description="PPM-type phosphatase" evidence="17">
    <location>
        <begin position="23"/>
        <end position="301"/>
    </location>
</feature>
<protein>
    <recommendedName>
        <fullName evidence="17">PPM-type phosphatase domain-containing protein</fullName>
    </recommendedName>
</protein>
<dbReference type="InterPro" id="IPR000222">
    <property type="entry name" value="PP2C_BS"/>
</dbReference>
<dbReference type="FunFam" id="3.60.40.10:FF:000001">
    <property type="entry name" value="protein phosphatase 1B isoform X1"/>
    <property type="match status" value="1"/>
</dbReference>
<keyword evidence="15" id="KW-0449">Lipoprotein</keyword>
<dbReference type="InterPro" id="IPR036457">
    <property type="entry name" value="PPM-type-like_dom_sf"/>
</dbReference>
<evidence type="ECO:0000256" key="4">
    <source>
        <dbReference type="ARBA" id="ARBA00004635"/>
    </source>
</evidence>
<evidence type="ECO:0000256" key="9">
    <source>
        <dbReference type="ARBA" id="ARBA00022723"/>
    </source>
</evidence>
<evidence type="ECO:0000256" key="8">
    <source>
        <dbReference type="ARBA" id="ARBA00022707"/>
    </source>
</evidence>
<evidence type="ECO:0000256" key="6">
    <source>
        <dbReference type="ARBA" id="ARBA00022490"/>
    </source>
</evidence>
<dbReference type="AlphaFoldDB" id="A0A8T0DEW4"/>
<dbReference type="Pfam" id="PF07830">
    <property type="entry name" value="PP2C_C"/>
    <property type="match status" value="1"/>
</dbReference>
<comment type="cofactor">
    <cofactor evidence="1">
        <name>Mn(2+)</name>
        <dbReference type="ChEBI" id="CHEBI:29035"/>
    </cofactor>
</comment>
<evidence type="ECO:0000256" key="1">
    <source>
        <dbReference type="ARBA" id="ARBA00001936"/>
    </source>
</evidence>
<keyword evidence="12 16" id="KW-0904">Protein phosphatase</keyword>
<dbReference type="InterPro" id="IPR012911">
    <property type="entry name" value="PP2C_C"/>
</dbReference>
<dbReference type="GO" id="GO:0000287">
    <property type="term" value="F:magnesium ion binding"/>
    <property type="evidence" value="ECO:0007669"/>
    <property type="project" value="InterPro"/>
</dbReference>
<dbReference type="InterPro" id="IPR001932">
    <property type="entry name" value="PPM-type_phosphatase-like_dom"/>
</dbReference>